<feature type="active site" description="Phosphoserine intermediate" evidence="2">
    <location>
        <position position="113"/>
    </location>
</feature>
<dbReference type="InterPro" id="IPR001952">
    <property type="entry name" value="Alkaline_phosphatase"/>
</dbReference>
<dbReference type="GO" id="GO:0046872">
    <property type="term" value="F:metal ion binding"/>
    <property type="evidence" value="ECO:0007669"/>
    <property type="project" value="UniProtKB-KW"/>
</dbReference>
<dbReference type="PROSITE" id="PS51257">
    <property type="entry name" value="PROKAR_LIPOPROTEIN"/>
    <property type="match status" value="1"/>
</dbReference>
<evidence type="ECO:0000313" key="7">
    <source>
        <dbReference type="EMBL" id="AZQ65091.1"/>
    </source>
</evidence>
<dbReference type="SMART" id="SM00098">
    <property type="entry name" value="alkPPc"/>
    <property type="match status" value="1"/>
</dbReference>
<dbReference type="EMBL" id="CP034563">
    <property type="protein sequence ID" value="AZQ65091.1"/>
    <property type="molecule type" value="Genomic_DNA"/>
</dbReference>
<feature type="binding site" evidence="3">
    <location>
        <position position="72"/>
    </location>
    <ligand>
        <name>Mg(2+)</name>
        <dbReference type="ChEBI" id="CHEBI:18420"/>
    </ligand>
</feature>
<feature type="chain" id="PRO_5018592415" evidence="6">
    <location>
        <begin position="22"/>
        <end position="391"/>
    </location>
</feature>
<feature type="binding site" evidence="3">
    <location>
        <position position="289"/>
    </location>
    <ligand>
        <name>Zn(2+)</name>
        <dbReference type="ChEBI" id="CHEBI:29105"/>
        <label>2</label>
    </ligand>
</feature>
<dbReference type="CDD" id="cd16012">
    <property type="entry name" value="ALP"/>
    <property type="match status" value="1"/>
</dbReference>
<keyword evidence="3" id="KW-0460">Magnesium</keyword>
<keyword evidence="3" id="KW-0862">Zinc</keyword>
<evidence type="ECO:0000256" key="5">
    <source>
        <dbReference type="SAM" id="MobiDB-lite"/>
    </source>
</evidence>
<dbReference type="RefSeq" id="WP_126619466.1">
    <property type="nucleotide sequence ID" value="NZ_CP034563.1"/>
</dbReference>
<keyword evidence="8" id="KW-1185">Reference proteome</keyword>
<proteinExistence type="inferred from homology"/>
<keyword evidence="6" id="KW-0732">Signal</keyword>
<name>A0A3Q9FR11_9BACT</name>
<evidence type="ECO:0000256" key="4">
    <source>
        <dbReference type="RuleBase" id="RU003946"/>
    </source>
</evidence>
<reference evidence="7 8" key="1">
    <citation type="submission" date="2018-12" db="EMBL/GenBank/DDBJ databases">
        <title>Flammeovirga pectinis sp. nov., isolated from the gut of the Korean scallop, Patinopecten yessoensis.</title>
        <authorList>
            <person name="Bae J.-W."/>
            <person name="Jeong Y.-S."/>
            <person name="Kang W."/>
        </authorList>
    </citation>
    <scope>NUCLEOTIDE SEQUENCE [LARGE SCALE GENOMIC DNA]</scope>
    <source>
        <strain evidence="7 8">L12M1</strain>
    </source>
</reference>
<evidence type="ECO:0000256" key="3">
    <source>
        <dbReference type="PIRSR" id="PIRSR601952-2"/>
    </source>
</evidence>
<dbReference type="PRINTS" id="PR00113">
    <property type="entry name" value="ALKPHPHTASE"/>
</dbReference>
<dbReference type="SUPFAM" id="SSF53649">
    <property type="entry name" value="Alkaline phosphatase-like"/>
    <property type="match status" value="1"/>
</dbReference>
<keyword evidence="3" id="KW-0479">Metal-binding</keyword>
<feature type="binding site" evidence="3">
    <location>
        <position position="285"/>
    </location>
    <ligand>
        <name>Zn(2+)</name>
        <dbReference type="ChEBI" id="CHEBI:29105"/>
        <label>2</label>
    </ligand>
</feature>
<evidence type="ECO:0000256" key="6">
    <source>
        <dbReference type="SAM" id="SignalP"/>
    </source>
</evidence>
<accession>A0A3Q9FR11</accession>
<dbReference type="Gene3D" id="3.40.720.10">
    <property type="entry name" value="Alkaline Phosphatase, subunit A"/>
    <property type="match status" value="1"/>
</dbReference>
<dbReference type="OrthoDB" id="9794455at2"/>
<gene>
    <name evidence="7" type="ORF">EI427_23020</name>
</gene>
<feature type="binding site" evidence="3">
    <location>
        <position position="280"/>
    </location>
    <ligand>
        <name>Mg(2+)</name>
        <dbReference type="ChEBI" id="CHEBI:18420"/>
    </ligand>
</feature>
<keyword evidence="1" id="KW-0597">Phosphoprotein</keyword>
<feature type="signal peptide" evidence="6">
    <location>
        <begin position="1"/>
        <end position="21"/>
    </location>
</feature>
<dbReference type="PANTHER" id="PTHR11596:SF5">
    <property type="entry name" value="ALKALINE PHOSPHATASE"/>
    <property type="match status" value="1"/>
</dbReference>
<dbReference type="InterPro" id="IPR017850">
    <property type="entry name" value="Alkaline_phosphatase_core_sf"/>
</dbReference>
<dbReference type="KEGG" id="fll:EI427_23020"/>
<evidence type="ECO:0000313" key="8">
    <source>
        <dbReference type="Proteomes" id="UP000267268"/>
    </source>
</evidence>
<comment type="similarity">
    <text evidence="4">Belongs to the alkaline phosphatase family.</text>
</comment>
<feature type="binding site" evidence="3">
    <location>
        <position position="166"/>
    </location>
    <ligand>
        <name>Mg(2+)</name>
        <dbReference type="ChEBI" id="CHEBI:18420"/>
    </ligand>
</feature>
<evidence type="ECO:0000256" key="1">
    <source>
        <dbReference type="ARBA" id="ARBA00022553"/>
    </source>
</evidence>
<dbReference type="AlphaFoldDB" id="A0A3Q9FR11"/>
<sequence>MNRIASLLLLGAFGISSVACAQEKFNYPGKSKEKVEATDKITYTTTRTYPVQEISSKSKAKRPKNVIVMISDGTGTSQFFTAIAANNNQAYIEQMPITGFSKTASKNKFTTDSAAGGSAISTGHKSNNGEIGLDENGNAAKTLLEMCDEQGKSTGLIATSSITHATPASFIAHQPSRKMNEEIALDFFSTDIDVFIGGGKKHFADRKDGKDLIKDLDKKGYKVAYTIDEVTATTDGKLAGLLADDAMPPYTERGDVLPEAANTAVKLLNQNKEGFFLMVEGSQVDWGGHNNNTELLITEMQDFDYTLGEMLKFAEKDGETLIVVTADHETGGFSVNGGDPSKNTLVTSYTSTHHTATMVPVFAYGPGAEEFSGIYENTEIAKKIMKLMKLK</sequence>
<feature type="binding site" evidence="3">
    <location>
        <position position="327"/>
    </location>
    <ligand>
        <name>Zn(2+)</name>
        <dbReference type="ChEBI" id="CHEBI:29105"/>
        <label>2</label>
    </ligand>
</feature>
<protein>
    <submittedName>
        <fullName evidence="7">Alkaline phosphatase</fullName>
    </submittedName>
</protein>
<dbReference type="GO" id="GO:0004035">
    <property type="term" value="F:alkaline phosphatase activity"/>
    <property type="evidence" value="ECO:0007669"/>
    <property type="project" value="TreeGrafter"/>
</dbReference>
<feature type="region of interest" description="Disordered" evidence="5">
    <location>
        <begin position="113"/>
        <end position="133"/>
    </location>
</feature>
<comment type="cofactor">
    <cofactor evidence="3">
        <name>Zn(2+)</name>
        <dbReference type="ChEBI" id="CHEBI:29105"/>
    </cofactor>
    <text evidence="3">Binds 2 Zn(2+) ions.</text>
</comment>
<evidence type="ECO:0000256" key="2">
    <source>
        <dbReference type="PIRSR" id="PIRSR601952-1"/>
    </source>
</evidence>
<dbReference type="PANTHER" id="PTHR11596">
    <property type="entry name" value="ALKALINE PHOSPHATASE"/>
    <property type="match status" value="1"/>
</dbReference>
<organism evidence="7 8">
    <name type="scientific">Flammeovirga pectinis</name>
    <dbReference type="NCBI Taxonomy" id="2494373"/>
    <lineage>
        <taxon>Bacteria</taxon>
        <taxon>Pseudomonadati</taxon>
        <taxon>Bacteroidota</taxon>
        <taxon>Cytophagia</taxon>
        <taxon>Cytophagales</taxon>
        <taxon>Flammeovirgaceae</taxon>
        <taxon>Flammeovirga</taxon>
    </lineage>
</organism>
<dbReference type="Pfam" id="PF00245">
    <property type="entry name" value="Alk_phosphatase"/>
    <property type="match status" value="2"/>
</dbReference>
<feature type="binding site" evidence="3">
    <location>
        <position position="164"/>
    </location>
    <ligand>
        <name>Mg(2+)</name>
        <dbReference type="ChEBI" id="CHEBI:18420"/>
    </ligand>
</feature>
<feature type="binding site" evidence="3">
    <location>
        <position position="72"/>
    </location>
    <ligand>
        <name>Zn(2+)</name>
        <dbReference type="ChEBI" id="CHEBI:29105"/>
        <label>2</label>
    </ligand>
</feature>
<feature type="compositionally biased region" description="Polar residues" evidence="5">
    <location>
        <begin position="113"/>
        <end position="129"/>
    </location>
</feature>
<feature type="binding site" evidence="3">
    <location>
        <position position="328"/>
    </location>
    <ligand>
        <name>Zn(2+)</name>
        <dbReference type="ChEBI" id="CHEBI:29105"/>
        <label>2</label>
    </ligand>
</feature>
<dbReference type="Proteomes" id="UP000267268">
    <property type="component" value="Chromosome 2"/>
</dbReference>
<comment type="cofactor">
    <cofactor evidence="3">
        <name>Mg(2+)</name>
        <dbReference type="ChEBI" id="CHEBI:18420"/>
    </cofactor>
    <text evidence="3">Binds 1 Mg(2+) ion.</text>
</comment>